<gene>
    <name evidence="4" type="ORF">N473_13090</name>
</gene>
<dbReference type="RefSeq" id="WP_063367339.1">
    <property type="nucleotide sequence ID" value="NZ_AUYC01000020.1"/>
</dbReference>
<sequence length="519" mass="57213">MNILSDVLLKGLCVGGDSALAVADNKESYSYGDLSLAVTQIAVLLQSKGIRSGDRVGIWADKSCRALAAMLAVSKLGAVYVPIDPMNPMVRVDIIRSDCAMKALFTTQAKLAQYRETRAEGCHFIVLDSEGELSAQAAQASEINQVSHWCDVLACQPSRLKSDVAPAGDELAYMLYTSGSTGVPKGVRISHTNALAFVKWVIEKIKPVASDRFSNHAPWHFDLSVLDIYVALASGASVHLVSELDSYVPQKLVNFIAERQITIWYSVPTALTMMMNADAQFGQKCKQLHTIIFAGEAFELKSLKTLRAQFPLSDLFNFYGPTETNVCSYYKVPDVVPDELPIGYAASGARIKICDQDGHDVALGQQGFITVIGPTVFDGYWGKDLRQEKAYNTGDIGYINELGELMYVGRQDHMVKVKGYRVHLGEVERALYQHQEIKECLVVLDEQKNLVAHVATAGIKPPSLLTLKMHCAKRLPKYMLPEQIVYWEALPRNRNGKLSRRSLSETRPHQASHTAQSGA</sequence>
<dbReference type="GO" id="GO:0043041">
    <property type="term" value="P:amino acid activation for nonribosomal peptide biosynthetic process"/>
    <property type="evidence" value="ECO:0007669"/>
    <property type="project" value="TreeGrafter"/>
</dbReference>
<evidence type="ECO:0000259" key="3">
    <source>
        <dbReference type="Pfam" id="PF13193"/>
    </source>
</evidence>
<comment type="caution">
    <text evidence="4">The sequence shown here is derived from an EMBL/GenBank/DDBJ whole genome shotgun (WGS) entry which is preliminary data.</text>
</comment>
<evidence type="ECO:0000313" key="5">
    <source>
        <dbReference type="Proteomes" id="UP000076486"/>
    </source>
</evidence>
<dbReference type="InterPro" id="IPR000873">
    <property type="entry name" value="AMP-dep_synth/lig_dom"/>
</dbReference>
<name>A0A167LKJ2_9GAMM</name>
<dbReference type="InterPro" id="IPR020845">
    <property type="entry name" value="AMP-binding_CS"/>
</dbReference>
<dbReference type="InterPro" id="IPR045851">
    <property type="entry name" value="AMP-bd_C_sf"/>
</dbReference>
<dbReference type="PATRIC" id="fig|1365248.3.peg.1528"/>
<dbReference type="Pfam" id="PF13193">
    <property type="entry name" value="AMP-binding_C"/>
    <property type="match status" value="1"/>
</dbReference>
<dbReference type="GO" id="GO:0031177">
    <property type="term" value="F:phosphopantetheine binding"/>
    <property type="evidence" value="ECO:0007669"/>
    <property type="project" value="TreeGrafter"/>
</dbReference>
<dbReference type="Proteomes" id="UP000076486">
    <property type="component" value="Unassembled WGS sequence"/>
</dbReference>
<proteinExistence type="predicted"/>
<dbReference type="GO" id="GO:0044550">
    <property type="term" value="P:secondary metabolite biosynthetic process"/>
    <property type="evidence" value="ECO:0007669"/>
    <property type="project" value="TreeGrafter"/>
</dbReference>
<evidence type="ECO:0000256" key="1">
    <source>
        <dbReference type="SAM" id="MobiDB-lite"/>
    </source>
</evidence>
<evidence type="ECO:0000313" key="4">
    <source>
        <dbReference type="EMBL" id="KZN64721.1"/>
    </source>
</evidence>
<dbReference type="Gene3D" id="3.30.300.30">
    <property type="match status" value="1"/>
</dbReference>
<dbReference type="AlphaFoldDB" id="A0A167LKJ2"/>
<evidence type="ECO:0000259" key="2">
    <source>
        <dbReference type="Pfam" id="PF00501"/>
    </source>
</evidence>
<feature type="domain" description="AMP-binding enzyme C-terminal" evidence="3">
    <location>
        <begin position="426"/>
        <end position="497"/>
    </location>
</feature>
<dbReference type="InterPro" id="IPR042099">
    <property type="entry name" value="ANL_N_sf"/>
</dbReference>
<reference evidence="4 5" key="1">
    <citation type="submission" date="2013-07" db="EMBL/GenBank/DDBJ databases">
        <title>Comparative Genomic and Metabolomic Analysis of Twelve Strains of Pseudoalteromonas luteoviolacea.</title>
        <authorList>
            <person name="Vynne N.G."/>
            <person name="Mansson M."/>
            <person name="Gram L."/>
        </authorList>
    </citation>
    <scope>NUCLEOTIDE SEQUENCE [LARGE SCALE GENOMIC DNA]</scope>
    <source>
        <strain evidence="4 5">CPMOR-1</strain>
    </source>
</reference>
<dbReference type="PROSITE" id="PS00455">
    <property type="entry name" value="AMP_BINDING"/>
    <property type="match status" value="1"/>
</dbReference>
<protein>
    <recommendedName>
        <fullName evidence="6">AMP-dependent synthetase/ligase domain-containing protein</fullName>
    </recommendedName>
</protein>
<evidence type="ECO:0008006" key="6">
    <source>
        <dbReference type="Google" id="ProtNLM"/>
    </source>
</evidence>
<dbReference type="InterPro" id="IPR010071">
    <property type="entry name" value="AA_adenyl_dom"/>
</dbReference>
<feature type="compositionally biased region" description="Polar residues" evidence="1">
    <location>
        <begin position="509"/>
        <end position="519"/>
    </location>
</feature>
<dbReference type="SUPFAM" id="SSF56801">
    <property type="entry name" value="Acetyl-CoA synthetase-like"/>
    <property type="match status" value="1"/>
</dbReference>
<dbReference type="PANTHER" id="PTHR45527">
    <property type="entry name" value="NONRIBOSOMAL PEPTIDE SYNTHETASE"/>
    <property type="match status" value="1"/>
</dbReference>
<dbReference type="EMBL" id="AUYC01000020">
    <property type="protein sequence ID" value="KZN64721.1"/>
    <property type="molecule type" value="Genomic_DNA"/>
</dbReference>
<dbReference type="InterPro" id="IPR025110">
    <property type="entry name" value="AMP-bd_C"/>
</dbReference>
<organism evidence="4 5">
    <name type="scientific">Pseudoalteromonas luteoviolacea CPMOR-1</name>
    <dbReference type="NCBI Taxonomy" id="1365248"/>
    <lineage>
        <taxon>Bacteria</taxon>
        <taxon>Pseudomonadati</taxon>
        <taxon>Pseudomonadota</taxon>
        <taxon>Gammaproteobacteria</taxon>
        <taxon>Alteromonadales</taxon>
        <taxon>Pseudoalteromonadaceae</taxon>
        <taxon>Pseudoalteromonas</taxon>
    </lineage>
</organism>
<dbReference type="PANTHER" id="PTHR45527:SF1">
    <property type="entry name" value="FATTY ACID SYNTHASE"/>
    <property type="match status" value="1"/>
</dbReference>
<feature type="region of interest" description="Disordered" evidence="1">
    <location>
        <begin position="499"/>
        <end position="519"/>
    </location>
</feature>
<dbReference type="Gene3D" id="3.40.50.12780">
    <property type="entry name" value="N-terminal domain of ligase-like"/>
    <property type="match status" value="1"/>
</dbReference>
<dbReference type="NCBIfam" id="TIGR01733">
    <property type="entry name" value="AA-adenyl-dom"/>
    <property type="match status" value="1"/>
</dbReference>
<feature type="domain" description="AMP-dependent synthetase/ligase" evidence="2">
    <location>
        <begin position="20"/>
        <end position="381"/>
    </location>
</feature>
<dbReference type="GO" id="GO:0005737">
    <property type="term" value="C:cytoplasm"/>
    <property type="evidence" value="ECO:0007669"/>
    <property type="project" value="TreeGrafter"/>
</dbReference>
<dbReference type="Pfam" id="PF00501">
    <property type="entry name" value="AMP-binding"/>
    <property type="match status" value="1"/>
</dbReference>
<accession>A0A167LKJ2</accession>